<accession>A0A1X0RYA5</accession>
<dbReference type="SUPFAM" id="SSF53474">
    <property type="entry name" value="alpha/beta-Hydrolases"/>
    <property type="match status" value="1"/>
</dbReference>
<dbReference type="Proteomes" id="UP000242381">
    <property type="component" value="Unassembled WGS sequence"/>
</dbReference>
<proteinExistence type="predicted"/>
<evidence type="ECO:0000313" key="2">
    <source>
        <dbReference type="Proteomes" id="UP000242381"/>
    </source>
</evidence>
<protein>
    <recommendedName>
        <fullName evidence="3">Serine aminopeptidase S33 domain-containing protein</fullName>
    </recommendedName>
</protein>
<reference evidence="1 2" key="1">
    <citation type="journal article" date="2016" name="Proc. Natl. Acad. Sci. U.S.A.">
        <title>Lipid metabolic changes in an early divergent fungus govern the establishment of a mutualistic symbiosis with endobacteria.</title>
        <authorList>
            <person name="Lastovetsky O.A."/>
            <person name="Gaspar M.L."/>
            <person name="Mondo S.J."/>
            <person name="LaButti K.M."/>
            <person name="Sandor L."/>
            <person name="Grigoriev I.V."/>
            <person name="Henry S.A."/>
            <person name="Pawlowska T.E."/>
        </authorList>
    </citation>
    <scope>NUCLEOTIDE SEQUENCE [LARGE SCALE GENOMIC DNA]</scope>
    <source>
        <strain evidence="1 2">ATCC 11559</strain>
    </source>
</reference>
<evidence type="ECO:0000313" key="1">
    <source>
        <dbReference type="EMBL" id="ORE16979.1"/>
    </source>
</evidence>
<dbReference type="AlphaFoldDB" id="A0A1X0RYA5"/>
<name>A0A1X0RYA5_RHIZD</name>
<sequence>MTTVHITNGNGEQIVGILQEKSREKRLVLIVHGEQGHKNHLYQESLAKQLSYSSFRFDFCGNGDSGGQPGYDHIETLMISIMWLVILSHKDMRSMLSLALAEVLLVD</sequence>
<evidence type="ECO:0008006" key="3">
    <source>
        <dbReference type="Google" id="ProtNLM"/>
    </source>
</evidence>
<dbReference type="Gene3D" id="3.40.50.1820">
    <property type="entry name" value="alpha/beta hydrolase"/>
    <property type="match status" value="1"/>
</dbReference>
<dbReference type="EMBL" id="KV921369">
    <property type="protein sequence ID" value="ORE16979.1"/>
    <property type="molecule type" value="Genomic_DNA"/>
</dbReference>
<dbReference type="InterPro" id="IPR029058">
    <property type="entry name" value="AB_hydrolase_fold"/>
</dbReference>
<organism evidence="1 2">
    <name type="scientific">Rhizopus microsporus</name>
    <dbReference type="NCBI Taxonomy" id="58291"/>
    <lineage>
        <taxon>Eukaryota</taxon>
        <taxon>Fungi</taxon>
        <taxon>Fungi incertae sedis</taxon>
        <taxon>Mucoromycota</taxon>
        <taxon>Mucoromycotina</taxon>
        <taxon>Mucoromycetes</taxon>
        <taxon>Mucorales</taxon>
        <taxon>Mucorineae</taxon>
        <taxon>Rhizopodaceae</taxon>
        <taxon>Rhizopus</taxon>
    </lineage>
</organism>
<gene>
    <name evidence="1" type="ORF">BCV71DRAFT_9548</name>
</gene>